<keyword evidence="14" id="KW-1185">Reference proteome</keyword>
<evidence type="ECO:0000313" key="14">
    <source>
        <dbReference type="Proteomes" id="UP000515146"/>
    </source>
</evidence>
<dbReference type="AlphaFoldDB" id="A0A6P6XPE7"/>
<dbReference type="PANTHER" id="PTHR12692:SF0">
    <property type="entry name" value="GH11935P"/>
    <property type="match status" value="1"/>
</dbReference>
<dbReference type="Pfam" id="PF04756">
    <property type="entry name" value="OST3_OST6"/>
    <property type="match status" value="1"/>
</dbReference>
<keyword evidence="5 13" id="KW-0812">Transmembrane</keyword>
<evidence type="ECO:0000256" key="8">
    <source>
        <dbReference type="ARBA" id="ARBA00022842"/>
    </source>
</evidence>
<evidence type="ECO:0000256" key="9">
    <source>
        <dbReference type="ARBA" id="ARBA00022989"/>
    </source>
</evidence>
<keyword evidence="10 13" id="KW-0472">Membrane</keyword>
<keyword evidence="9 13" id="KW-1133">Transmembrane helix</keyword>
<dbReference type="CTD" id="34137"/>
<evidence type="ECO:0000256" key="7">
    <source>
        <dbReference type="ARBA" id="ARBA00022824"/>
    </source>
</evidence>
<gene>
    <name evidence="15" type="primary">LOC113789922</name>
</gene>
<feature type="transmembrane region" description="Helical" evidence="13">
    <location>
        <begin position="244"/>
        <end position="263"/>
    </location>
</feature>
<reference evidence="15" key="1">
    <citation type="submission" date="2025-08" db="UniProtKB">
        <authorList>
            <consortium name="RefSeq"/>
        </authorList>
    </citation>
    <scope>IDENTIFICATION</scope>
    <source>
        <strain evidence="15">Airmid</strain>
    </source>
</reference>
<feature type="transmembrane region" description="Helical" evidence="13">
    <location>
        <begin position="295"/>
        <end position="316"/>
    </location>
</feature>
<keyword evidence="4" id="KW-0813">Transport</keyword>
<evidence type="ECO:0000256" key="12">
    <source>
        <dbReference type="ARBA" id="ARBA00043952"/>
    </source>
</evidence>
<keyword evidence="7" id="KW-0256">Endoplasmic reticulum</keyword>
<evidence type="ECO:0000256" key="1">
    <source>
        <dbReference type="ARBA" id="ARBA00002791"/>
    </source>
</evidence>
<dbReference type="Proteomes" id="UP000515146">
    <property type="component" value="Unplaced"/>
</dbReference>
<dbReference type="GO" id="GO:0018279">
    <property type="term" value="P:protein N-linked glycosylation via asparagine"/>
    <property type="evidence" value="ECO:0007669"/>
    <property type="project" value="TreeGrafter"/>
</dbReference>
<feature type="transmembrane region" description="Helical" evidence="13">
    <location>
        <begin position="328"/>
        <end position="350"/>
    </location>
</feature>
<organism evidence="14 15">
    <name type="scientific">Dermatophagoides pteronyssinus</name>
    <name type="common">European house dust mite</name>
    <dbReference type="NCBI Taxonomy" id="6956"/>
    <lineage>
        <taxon>Eukaryota</taxon>
        <taxon>Metazoa</taxon>
        <taxon>Ecdysozoa</taxon>
        <taxon>Arthropoda</taxon>
        <taxon>Chelicerata</taxon>
        <taxon>Arachnida</taxon>
        <taxon>Acari</taxon>
        <taxon>Acariformes</taxon>
        <taxon>Sarcoptiformes</taxon>
        <taxon>Astigmata</taxon>
        <taxon>Psoroptidia</taxon>
        <taxon>Analgoidea</taxon>
        <taxon>Pyroglyphidae</taxon>
        <taxon>Dermatophagoidinae</taxon>
        <taxon>Dermatophagoides</taxon>
    </lineage>
</organism>
<evidence type="ECO:0000256" key="10">
    <source>
        <dbReference type="ARBA" id="ARBA00023136"/>
    </source>
</evidence>
<protein>
    <submittedName>
        <fullName evidence="15">Tumor suppressor candidate 3-like</fullName>
    </submittedName>
</protein>
<dbReference type="FunFam" id="3.40.30.10:FF:000009">
    <property type="entry name" value="Tumor suppressor candidate 3"/>
    <property type="match status" value="1"/>
</dbReference>
<dbReference type="InterPro" id="IPR021149">
    <property type="entry name" value="OligosaccharylTrfase_OST3/OST6"/>
</dbReference>
<feature type="transmembrane region" description="Helical" evidence="13">
    <location>
        <begin position="213"/>
        <end position="232"/>
    </location>
</feature>
<evidence type="ECO:0000256" key="11">
    <source>
        <dbReference type="ARBA" id="ARBA00023157"/>
    </source>
</evidence>
<dbReference type="InterPro" id="IPR036249">
    <property type="entry name" value="Thioredoxin-like_sf"/>
</dbReference>
<dbReference type="GO" id="GO:0008250">
    <property type="term" value="C:oligosaccharyltransferase complex"/>
    <property type="evidence" value="ECO:0007669"/>
    <property type="project" value="TreeGrafter"/>
</dbReference>
<dbReference type="Gene3D" id="3.40.30.10">
    <property type="entry name" value="Glutaredoxin"/>
    <property type="match status" value="1"/>
</dbReference>
<evidence type="ECO:0000313" key="15">
    <source>
        <dbReference type="RefSeq" id="XP_027195322.1"/>
    </source>
</evidence>
<evidence type="ECO:0000256" key="6">
    <source>
        <dbReference type="ARBA" id="ARBA00022729"/>
    </source>
</evidence>
<comment type="function">
    <text evidence="1">Subunit of the oligosaccharyl transferase (OST) complex that catalyzes the initial transfer of a defined glycan (Glc(3)Man(9)GlcNAc(2) in eukaryotes) from the lipid carrier dolichol-pyrophosphate to an asparagine residue within an Asn-X-Ser/Thr consensus motif in nascent polypeptide chains, the first step in protein N-glycosylation. N-glycosylation occurs cotranslationally and the complex associates with the Sec61 complex at the channel-forming translocon complex that mediates protein translocation across the endoplasmic reticulum (ER). All subunits are required for a maximal enzyme activity.</text>
</comment>
<comment type="subcellular location">
    <subcellularLocation>
        <location evidence="2">Endoplasmic reticulum membrane</location>
        <topology evidence="2">Multi-pass membrane protein</topology>
    </subcellularLocation>
</comment>
<dbReference type="InParanoid" id="A0A6P6XPE7"/>
<dbReference type="KEGG" id="dpte:113789922"/>
<keyword evidence="11" id="KW-1015">Disulfide bond</keyword>
<evidence type="ECO:0000256" key="2">
    <source>
        <dbReference type="ARBA" id="ARBA00004477"/>
    </source>
</evidence>
<evidence type="ECO:0000256" key="4">
    <source>
        <dbReference type="ARBA" id="ARBA00022448"/>
    </source>
</evidence>
<dbReference type="SUPFAM" id="SSF52833">
    <property type="entry name" value="Thioredoxin-like"/>
    <property type="match status" value="1"/>
</dbReference>
<evidence type="ECO:0000256" key="5">
    <source>
        <dbReference type="ARBA" id="ARBA00022692"/>
    </source>
</evidence>
<comment type="similarity">
    <text evidence="3">Belongs to the OST3/OST6 family.</text>
</comment>
<dbReference type="OrthoDB" id="67566at2759"/>
<dbReference type="PANTHER" id="PTHR12692">
    <property type="entry name" value="DOLICHYL-DIPHOSPHOOLIGOSACCHARIDE--PROTEIN GLYCOSYLTRANSFERASE-RELATED"/>
    <property type="match status" value="1"/>
</dbReference>
<evidence type="ECO:0000256" key="13">
    <source>
        <dbReference type="SAM" id="Phobius"/>
    </source>
</evidence>
<proteinExistence type="inferred from homology"/>
<name>A0A6P6XPE7_DERPT</name>
<dbReference type="RefSeq" id="XP_027195322.1">
    <property type="nucleotide sequence ID" value="XM_027339521.1"/>
</dbReference>
<keyword evidence="8" id="KW-0460">Magnesium</keyword>
<accession>A0A6P6XPE7</accession>
<dbReference type="CDD" id="cd02947">
    <property type="entry name" value="TRX_family"/>
    <property type="match status" value="1"/>
</dbReference>
<dbReference type="GeneID" id="113789922"/>
<dbReference type="OMA" id="IFQQMNL"/>
<comment type="pathway">
    <text evidence="12">Protein modification.</text>
</comment>
<keyword evidence="6" id="KW-0732">Signal</keyword>
<dbReference type="GO" id="GO:0015693">
    <property type="term" value="P:magnesium ion transport"/>
    <property type="evidence" value="ECO:0007669"/>
    <property type="project" value="UniProtKB-ARBA"/>
</dbReference>
<evidence type="ECO:0000256" key="3">
    <source>
        <dbReference type="ARBA" id="ARBA00009561"/>
    </source>
</evidence>
<sequence length="362" mass="41507">MIPYRKMIQSRILNHHSKMFCNMILLCLAIIWLVPMINANVDAKKKESHHMPLDERTEKLIQMSFKRPMIRLNPEKFRTFIGSKQHGQPIRNYTFVVMMTALSPGRQCSVCRSAADEFSIVANSWRYSSLFNPSLFFGFVDYDEGSEIFQQLKINSAPVFLLFGERQMKVNTLSIKHADQMDIQRIGFSAETIARWIAEKTSISIRVVRPPNYTASFLLVIFFSLFSIILYVRRNNLDFLGNKTSWSVTALAIVFGMTSGQMWSHIRGPPLMHRSATGILYIHNGSGGQFIIETYIIFVINCAIAAGFICIIHAVKQNAKIDPKKKKIMLIAGVSLIAIFFSFLMSIFRWKAHGYPYSFLFK</sequence>
<dbReference type="FunCoup" id="A0A6P6XPE7">
    <property type="interactions" value="802"/>
</dbReference>